<accession>A0A1M5BFB5</accession>
<evidence type="ECO:0000313" key="2">
    <source>
        <dbReference type="Proteomes" id="UP000184076"/>
    </source>
</evidence>
<evidence type="ECO:0000313" key="1">
    <source>
        <dbReference type="EMBL" id="SHF40862.1"/>
    </source>
</evidence>
<gene>
    <name evidence="1" type="ORF">SAMN02745206_01914</name>
</gene>
<proteinExistence type="predicted"/>
<keyword evidence="2" id="KW-1185">Reference proteome</keyword>
<dbReference type="AlphaFoldDB" id="A0A1M5BFB5"/>
<dbReference type="STRING" id="1121391.SAMN02745206_01914"/>
<name>A0A1M5BFB5_9BACT</name>
<reference evidence="2" key="1">
    <citation type="submission" date="2016-11" db="EMBL/GenBank/DDBJ databases">
        <authorList>
            <person name="Varghese N."/>
            <person name="Submissions S."/>
        </authorList>
    </citation>
    <scope>NUCLEOTIDE SEQUENCE [LARGE SCALE GENOMIC DNA]</scope>
    <source>
        <strain evidence="2">DSM 9756</strain>
    </source>
</reference>
<protein>
    <submittedName>
        <fullName evidence="1">Uncharacterized protein</fullName>
    </submittedName>
</protein>
<dbReference type="RefSeq" id="WP_073038765.1">
    <property type="nucleotide sequence ID" value="NZ_FQVB01000017.1"/>
</dbReference>
<organism evidence="1 2">
    <name type="scientific">Desulfacinum infernum DSM 9756</name>
    <dbReference type="NCBI Taxonomy" id="1121391"/>
    <lineage>
        <taxon>Bacteria</taxon>
        <taxon>Pseudomonadati</taxon>
        <taxon>Thermodesulfobacteriota</taxon>
        <taxon>Syntrophobacteria</taxon>
        <taxon>Syntrophobacterales</taxon>
        <taxon>Syntrophobacteraceae</taxon>
        <taxon>Desulfacinum</taxon>
    </lineage>
</organism>
<sequence length="205" mass="23623">MPTELSTLLATVGTSVALVKDALPLIETIRSGWRAKNDAVKQQLTAKVEQLGRAIHDTGALAHVIENYLQNLENIKELLFLCKRMEHLVDQNIKALRNRMDPHYESTWRTLDLLMENLDRERSTSRKAFLDRIPWYDDQDRHQMDLLLGQFSQAFERASAHRETRAVDNLLHRIRALASTLQDAEALLKHTIYEKGLKTLQSLQT</sequence>
<dbReference type="OrthoDB" id="9824424at2"/>
<dbReference type="EMBL" id="FQVB01000017">
    <property type="protein sequence ID" value="SHF40862.1"/>
    <property type="molecule type" value="Genomic_DNA"/>
</dbReference>
<dbReference type="Proteomes" id="UP000184076">
    <property type="component" value="Unassembled WGS sequence"/>
</dbReference>